<dbReference type="Pfam" id="PF10933">
    <property type="entry name" value="DUF2827"/>
    <property type="match status" value="1"/>
</dbReference>
<sequence length="371" mass="42429">MLRPLRIGITIGLSSPNESLWINGIKQNALFLAKLFQSSPLNHDVVLLNTTNVRPDSRTEWDMRAFPIVQIDECSHNLDVLIELGGQISYSQTQRHKAKGGKLVSYCCGPEYVQNIEAMIFERRMWDSIFVNADYDELWVIPQVAESSLHFLQTFRRCPARIVPFVWDPMALTSIASGYAFGGEYRPAGAPKRLTVIEPNIDVMKFCLYPILIAEQAFRLEPNRIGFLHVANADHLVHRNTEFASLMRHLDIVKANKASFIGRVKTPEFLAEYTDIVISHQWGLPLNYFYLECCWQGYPLIHNAELVKDLGYYYPGNDVAVATQALIHALRHHDEAWEAYRDEQRAGIQRFLAVNPELAARYDDLLFELCG</sequence>
<evidence type="ECO:0000313" key="1">
    <source>
        <dbReference type="EMBL" id="RNJ51118.1"/>
    </source>
</evidence>
<dbReference type="InterPro" id="IPR021234">
    <property type="entry name" value="DUF2827"/>
</dbReference>
<comment type="caution">
    <text evidence="1">The sequence shown here is derived from an EMBL/GenBank/DDBJ whole genome shotgun (WGS) entry which is preliminary data.</text>
</comment>
<proteinExistence type="predicted"/>
<keyword evidence="2" id="KW-1185">Reference proteome</keyword>
<dbReference type="EMBL" id="QWDD01000001">
    <property type="protein sequence ID" value="RNJ51118.1"/>
    <property type="molecule type" value="Genomic_DNA"/>
</dbReference>
<accession>A0A3M9XVM6</accession>
<reference evidence="1 2" key="1">
    <citation type="submission" date="2018-08" db="EMBL/GenBank/DDBJ databases">
        <title>Genome sequence of Methylocystis hirsuta CSC1, a methanotroph able to accumulate PHAs.</title>
        <authorList>
            <person name="Bordel S."/>
            <person name="Rodriguez E."/>
            <person name="Gancedo J."/>
            <person name="Munoz R."/>
        </authorList>
    </citation>
    <scope>NUCLEOTIDE SEQUENCE [LARGE SCALE GENOMIC DNA]</scope>
    <source>
        <strain evidence="1 2">CSC1</strain>
    </source>
</reference>
<gene>
    <name evidence="1" type="ORF">D1O30_17450</name>
</gene>
<dbReference type="OrthoDB" id="1627328at2"/>
<organism evidence="1 2">
    <name type="scientific">Methylocystis hirsuta</name>
    <dbReference type="NCBI Taxonomy" id="369798"/>
    <lineage>
        <taxon>Bacteria</taxon>
        <taxon>Pseudomonadati</taxon>
        <taxon>Pseudomonadota</taxon>
        <taxon>Alphaproteobacteria</taxon>
        <taxon>Hyphomicrobiales</taxon>
        <taxon>Methylocystaceae</taxon>
        <taxon>Methylocystis</taxon>
    </lineage>
</organism>
<dbReference type="RefSeq" id="WP_123176997.1">
    <property type="nucleotide sequence ID" value="NZ_QWDD01000001.1"/>
</dbReference>
<name>A0A3M9XVM6_9HYPH</name>
<dbReference type="Proteomes" id="UP000268623">
    <property type="component" value="Unassembled WGS sequence"/>
</dbReference>
<evidence type="ECO:0000313" key="2">
    <source>
        <dbReference type="Proteomes" id="UP000268623"/>
    </source>
</evidence>
<protein>
    <submittedName>
        <fullName evidence="1">DUF2827 domain-containing protein</fullName>
    </submittedName>
</protein>
<dbReference type="AlphaFoldDB" id="A0A3M9XVM6"/>